<reference evidence="2" key="1">
    <citation type="submission" date="2023-04" db="EMBL/GenBank/DDBJ databases">
        <title>Black Yeasts Isolated from many extreme environments.</title>
        <authorList>
            <person name="Coleine C."/>
            <person name="Stajich J.E."/>
            <person name="Selbmann L."/>
        </authorList>
    </citation>
    <scope>NUCLEOTIDE SEQUENCE</scope>
    <source>
        <strain evidence="2">CCFEE 5312</strain>
    </source>
</reference>
<keyword evidence="1" id="KW-1133">Transmembrane helix</keyword>
<evidence type="ECO:0000313" key="3">
    <source>
        <dbReference type="Proteomes" id="UP001271007"/>
    </source>
</evidence>
<organism evidence="2 3">
    <name type="scientific">Extremus antarcticus</name>
    <dbReference type="NCBI Taxonomy" id="702011"/>
    <lineage>
        <taxon>Eukaryota</taxon>
        <taxon>Fungi</taxon>
        <taxon>Dikarya</taxon>
        <taxon>Ascomycota</taxon>
        <taxon>Pezizomycotina</taxon>
        <taxon>Dothideomycetes</taxon>
        <taxon>Dothideomycetidae</taxon>
        <taxon>Mycosphaerellales</taxon>
        <taxon>Extremaceae</taxon>
        <taxon>Extremus</taxon>
    </lineage>
</organism>
<evidence type="ECO:0000313" key="2">
    <source>
        <dbReference type="EMBL" id="KAK3051196.1"/>
    </source>
</evidence>
<feature type="transmembrane region" description="Helical" evidence="1">
    <location>
        <begin position="195"/>
        <end position="214"/>
    </location>
</feature>
<keyword evidence="3" id="KW-1185">Reference proteome</keyword>
<keyword evidence="1" id="KW-0812">Transmembrane</keyword>
<accession>A0AAJ0DIS5</accession>
<dbReference type="Proteomes" id="UP001271007">
    <property type="component" value="Unassembled WGS sequence"/>
</dbReference>
<comment type="caution">
    <text evidence="2">The sequence shown here is derived from an EMBL/GenBank/DDBJ whole genome shotgun (WGS) entry which is preliminary data.</text>
</comment>
<evidence type="ECO:0000256" key="1">
    <source>
        <dbReference type="SAM" id="Phobius"/>
    </source>
</evidence>
<dbReference type="AlphaFoldDB" id="A0AAJ0DIS5"/>
<dbReference type="EMBL" id="JAWDJX010000027">
    <property type="protein sequence ID" value="KAK3051196.1"/>
    <property type="molecule type" value="Genomic_DNA"/>
</dbReference>
<keyword evidence="1" id="KW-0472">Membrane</keyword>
<sequence>MAEFLGLGLALGVLPIATGTLNRLKEFGFNLQTYGTALAVYLAVSSSGDVIMRVRHYVIGKDLEHARLVKKSFTESFTMITVAGAIVAQIAFTGLSLEHIRGTHWTAYAALVITSSCFSVVSTGHKTYTTGLQDLGPPTYPALLVECLPPVRRYYWLRRLGFSTSRFVIPGRSGHIPWGSYTERLPETNGKGSPLAILIIYIVFTAIFIAMYGCPHSWKYLKSRGDWRRGQPSVPELTGSMDGEELEKRLNAVIDAQQQQLHAQQALLNAVRMSRSIS</sequence>
<proteinExistence type="predicted"/>
<protein>
    <submittedName>
        <fullName evidence="2">Uncharacterized protein</fullName>
    </submittedName>
</protein>
<name>A0AAJ0DIS5_9PEZI</name>
<gene>
    <name evidence="2" type="ORF">LTR09_007592</name>
</gene>